<keyword evidence="1" id="KW-0472">Membrane</keyword>
<feature type="transmembrane region" description="Helical" evidence="1">
    <location>
        <begin position="6"/>
        <end position="28"/>
    </location>
</feature>
<feature type="domain" description="Bypass of forespore C C-terminal" evidence="2">
    <location>
        <begin position="116"/>
        <end position="185"/>
    </location>
</feature>
<evidence type="ECO:0000313" key="4">
    <source>
        <dbReference type="Proteomes" id="UP000323521"/>
    </source>
</evidence>
<name>A0A3G1KNF7_FORW1</name>
<keyword evidence="4" id="KW-1185">Reference proteome</keyword>
<keyword evidence="1" id="KW-1133">Transmembrane helix</keyword>
<sequence>MFLRKYGWAVIIFFATWMISFGLSFWLVKSVFWQDAVQKPLDQQNLEAGQTQVVGLIPQNTRVIEEIYYLKCQHLKKREILAAELPELSEQALKGQGWAVYHNNDHSITIFKNVDGLCPEDANKRHLGVSNGFVAIFEGPVGTPGKMLEVLDIKVERLPKEWQEKVKKGELNFSSEQELLEALDSIDEYE</sequence>
<dbReference type="EMBL" id="CP017634">
    <property type="protein sequence ID" value="ATW23950.1"/>
    <property type="molecule type" value="Genomic_DNA"/>
</dbReference>
<accession>A0A3G1KNF7</accession>
<dbReference type="OrthoDB" id="2081260at2"/>
<evidence type="ECO:0000259" key="2">
    <source>
        <dbReference type="Pfam" id="PF08955"/>
    </source>
</evidence>
<dbReference type="Pfam" id="PF08955">
    <property type="entry name" value="BofC_C"/>
    <property type="match status" value="1"/>
</dbReference>
<reference evidence="3 4" key="1">
    <citation type="submission" date="2016-10" db="EMBL/GenBank/DDBJ databases">
        <title>Complete Genome Sequence of Peptococcaceae strain DCMF.</title>
        <authorList>
            <person name="Edwards R.J."/>
            <person name="Holland S.I."/>
            <person name="Deshpande N.P."/>
            <person name="Wong Y.K."/>
            <person name="Ertan H."/>
            <person name="Manefield M."/>
            <person name="Russell T.L."/>
            <person name="Lee M.J."/>
        </authorList>
    </citation>
    <scope>NUCLEOTIDE SEQUENCE [LARGE SCALE GENOMIC DNA]</scope>
    <source>
        <strain evidence="3 4">DCMF</strain>
    </source>
</reference>
<proteinExistence type="predicted"/>
<dbReference type="AlphaFoldDB" id="A0A3G1KNF7"/>
<evidence type="ECO:0000256" key="1">
    <source>
        <dbReference type="SAM" id="Phobius"/>
    </source>
</evidence>
<protein>
    <recommendedName>
        <fullName evidence="2">Bypass of forespore C C-terminal domain-containing protein</fullName>
    </recommendedName>
</protein>
<dbReference type="Proteomes" id="UP000323521">
    <property type="component" value="Chromosome"/>
</dbReference>
<evidence type="ECO:0000313" key="3">
    <source>
        <dbReference type="EMBL" id="ATW23950.1"/>
    </source>
</evidence>
<dbReference type="KEGG" id="fwa:DCMF_03325"/>
<keyword evidence="1" id="KW-0812">Transmembrane</keyword>
<dbReference type="InterPro" id="IPR015050">
    <property type="entry name" value="BofC_C"/>
</dbReference>
<organism evidence="3 4">
    <name type="scientific">Formimonas warabiya</name>
    <dbReference type="NCBI Taxonomy" id="1761012"/>
    <lineage>
        <taxon>Bacteria</taxon>
        <taxon>Bacillati</taxon>
        <taxon>Bacillota</taxon>
        <taxon>Clostridia</taxon>
        <taxon>Eubacteriales</taxon>
        <taxon>Peptococcaceae</taxon>
        <taxon>Candidatus Formimonas</taxon>
    </lineage>
</organism>
<gene>
    <name evidence="3" type="ORF">DCMF_03325</name>
</gene>
<dbReference type="RefSeq" id="WP_148133121.1">
    <property type="nucleotide sequence ID" value="NZ_CP017634.1"/>
</dbReference>